<protein>
    <recommendedName>
        <fullName evidence="4">Tetratricopeptide repeat protein</fullName>
    </recommendedName>
</protein>
<evidence type="ECO:0000313" key="3">
    <source>
        <dbReference type="Proteomes" id="UP001180825"/>
    </source>
</evidence>
<keyword evidence="1" id="KW-0732">Signal</keyword>
<organism evidence="2 3">
    <name type="scientific">Roseateles asaccharophilus</name>
    <dbReference type="NCBI Taxonomy" id="582607"/>
    <lineage>
        <taxon>Bacteria</taxon>
        <taxon>Pseudomonadati</taxon>
        <taxon>Pseudomonadota</taxon>
        <taxon>Betaproteobacteria</taxon>
        <taxon>Burkholderiales</taxon>
        <taxon>Sphaerotilaceae</taxon>
        <taxon>Roseateles</taxon>
    </lineage>
</organism>
<comment type="caution">
    <text evidence="2">The sequence shown here is derived from an EMBL/GenBank/DDBJ whole genome shotgun (WGS) entry which is preliminary data.</text>
</comment>
<evidence type="ECO:0000313" key="2">
    <source>
        <dbReference type="EMBL" id="MDR7332895.1"/>
    </source>
</evidence>
<keyword evidence="3" id="KW-1185">Reference proteome</keyword>
<dbReference type="Proteomes" id="UP001180825">
    <property type="component" value="Unassembled WGS sequence"/>
</dbReference>
<evidence type="ECO:0008006" key="4">
    <source>
        <dbReference type="Google" id="ProtNLM"/>
    </source>
</evidence>
<name>A0ABU2A6S5_9BURK</name>
<reference evidence="2 3" key="1">
    <citation type="submission" date="2023-07" db="EMBL/GenBank/DDBJ databases">
        <title>Sorghum-associated microbial communities from plants grown in Nebraska, USA.</title>
        <authorList>
            <person name="Schachtman D."/>
        </authorList>
    </citation>
    <scope>NUCLEOTIDE SEQUENCE [LARGE SCALE GENOMIC DNA]</scope>
    <source>
        <strain evidence="2 3">BE316</strain>
    </source>
</reference>
<gene>
    <name evidence="2" type="ORF">J2X21_002028</name>
</gene>
<dbReference type="EMBL" id="JAVDXV010000003">
    <property type="protein sequence ID" value="MDR7332895.1"/>
    <property type="molecule type" value="Genomic_DNA"/>
</dbReference>
<dbReference type="RefSeq" id="WP_310327992.1">
    <property type="nucleotide sequence ID" value="NZ_JAVDXV010000003.1"/>
</dbReference>
<accession>A0ABU2A6S5</accession>
<sequence>MKSAQALLLACATATAAHAAPPFTPRLDGEVVERLPLRAGAADERARRRAEQRQLLQQPRDADLALRHAREALERGRRSGDARELGNAQAWLQPWWTDAAAPPAVRLMKATVLQARHEFDAALVELERLPPPAQLPPAVAAQAGLTRATLLQLRGRWADARHQCEQLAAPPLALAHGEACLAELDSLQGRQAESALRFAALGRRRDAPQAWLALLRAEAAERQGHAAAGTLYARALQLNDDIYTRAATADWLLAAGRPAEVTAIVRAGQPDDLPDALLLRAAIAAQRMKAPGAASMAQQLQTRFVAAAARGDDAAHARERARFALDVQGDAALALQQATLNWQQQREPADAVLLLRAARAAGRPDAAAPVQAFVRDQRLHDRRLQEQP</sequence>
<evidence type="ECO:0000256" key="1">
    <source>
        <dbReference type="SAM" id="SignalP"/>
    </source>
</evidence>
<proteinExistence type="predicted"/>
<feature type="signal peptide" evidence="1">
    <location>
        <begin position="1"/>
        <end position="19"/>
    </location>
</feature>
<feature type="chain" id="PRO_5045332266" description="Tetratricopeptide repeat protein" evidence="1">
    <location>
        <begin position="20"/>
        <end position="388"/>
    </location>
</feature>